<sequence length="151" mass="16462">MTQAHPVVAAALQQALVDLTDLSLQGKQAHWNIEGPGFRSLHLHLDEIIDQVRLAADDVAERMAAIEVAPDARAATVAATSLVDPMDPGFLPTDKTARQYEERLLAVSERIKATLDPVDEHDHLSNDLLIGIATGLEKQAWMLRAATKDLN</sequence>
<dbReference type="EC" id="1.16.-.-" evidence="4"/>
<dbReference type="GO" id="GO:0016722">
    <property type="term" value="F:oxidoreductase activity, acting on metal ions"/>
    <property type="evidence" value="ECO:0007669"/>
    <property type="project" value="InterPro"/>
</dbReference>
<feature type="domain" description="Ferritin/DPS" evidence="3">
    <location>
        <begin position="10"/>
        <end position="150"/>
    </location>
</feature>
<keyword evidence="4" id="KW-0560">Oxidoreductase</keyword>
<evidence type="ECO:0000259" key="3">
    <source>
        <dbReference type="Pfam" id="PF00210"/>
    </source>
</evidence>
<dbReference type="InterPro" id="IPR002177">
    <property type="entry name" value="DPS_DNA-bd"/>
</dbReference>
<dbReference type="Pfam" id="PF00210">
    <property type="entry name" value="Ferritin"/>
    <property type="match status" value="1"/>
</dbReference>
<evidence type="ECO:0000256" key="2">
    <source>
        <dbReference type="RuleBase" id="RU003875"/>
    </source>
</evidence>
<dbReference type="PROSITE" id="PS00818">
    <property type="entry name" value="DPS_1"/>
    <property type="match status" value="1"/>
</dbReference>
<evidence type="ECO:0000313" key="4">
    <source>
        <dbReference type="EMBL" id="VYS94917.1"/>
    </source>
</evidence>
<reference evidence="4" key="1">
    <citation type="submission" date="2019-11" db="EMBL/GenBank/DDBJ databases">
        <authorList>
            <person name="Feng L."/>
        </authorList>
    </citation>
    <scope>NUCLEOTIDE SEQUENCE</scope>
    <source>
        <strain evidence="4">AodontolyticusLFYP35</strain>
    </source>
</reference>
<dbReference type="InterPro" id="IPR012347">
    <property type="entry name" value="Ferritin-like"/>
</dbReference>
<dbReference type="PRINTS" id="PR01346">
    <property type="entry name" value="HELNAPAPROT"/>
</dbReference>
<accession>A0A6N2SN74</accession>
<dbReference type="InterPro" id="IPR008331">
    <property type="entry name" value="Ferritin_DPS_dom"/>
</dbReference>
<dbReference type="GO" id="GO:0008199">
    <property type="term" value="F:ferric iron binding"/>
    <property type="evidence" value="ECO:0007669"/>
    <property type="project" value="InterPro"/>
</dbReference>
<dbReference type="Gene3D" id="1.20.1260.10">
    <property type="match status" value="1"/>
</dbReference>
<gene>
    <name evidence="4" type="primary">dps2</name>
    <name evidence="4" type="ORF">AOLFYP35_00951</name>
</gene>
<dbReference type="InterPro" id="IPR023188">
    <property type="entry name" value="DPS_DNA-bd_CS"/>
</dbReference>
<proteinExistence type="inferred from homology"/>
<name>A0A6N2SN74_9ACTO</name>
<dbReference type="CDD" id="cd01043">
    <property type="entry name" value="DPS"/>
    <property type="match status" value="1"/>
</dbReference>
<dbReference type="PIRSF" id="PIRSF005900">
    <property type="entry name" value="Dps"/>
    <property type="match status" value="1"/>
</dbReference>
<evidence type="ECO:0000256" key="1">
    <source>
        <dbReference type="ARBA" id="ARBA00009497"/>
    </source>
</evidence>
<organism evidence="4">
    <name type="scientific">Schaalia odontolytica</name>
    <dbReference type="NCBI Taxonomy" id="1660"/>
    <lineage>
        <taxon>Bacteria</taxon>
        <taxon>Bacillati</taxon>
        <taxon>Actinomycetota</taxon>
        <taxon>Actinomycetes</taxon>
        <taxon>Actinomycetales</taxon>
        <taxon>Actinomycetaceae</taxon>
        <taxon>Schaalia</taxon>
    </lineage>
</organism>
<dbReference type="PANTHER" id="PTHR42932:SF2">
    <property type="entry name" value="DNA PROTECTION DURING STARVATION PROTEIN 1"/>
    <property type="match status" value="1"/>
</dbReference>
<dbReference type="SUPFAM" id="SSF47240">
    <property type="entry name" value="Ferritin-like"/>
    <property type="match status" value="1"/>
</dbReference>
<comment type="similarity">
    <text evidence="1 2">Belongs to the Dps family.</text>
</comment>
<dbReference type="EMBL" id="CACRSM010000002">
    <property type="protein sequence ID" value="VYS94917.1"/>
    <property type="molecule type" value="Genomic_DNA"/>
</dbReference>
<dbReference type="PANTHER" id="PTHR42932">
    <property type="entry name" value="GENERAL STRESS PROTEIN 20U"/>
    <property type="match status" value="1"/>
</dbReference>
<dbReference type="InterPro" id="IPR009078">
    <property type="entry name" value="Ferritin-like_SF"/>
</dbReference>
<dbReference type="AlphaFoldDB" id="A0A6N2SN74"/>
<protein>
    <submittedName>
        <fullName evidence="4">DNA protection during starvation protein 2</fullName>
        <ecNumber evidence="4">1.16.-.-</ecNumber>
    </submittedName>
</protein>